<proteinExistence type="predicted"/>
<accession>A0A9Q0EDZ4</accession>
<feature type="region of interest" description="Disordered" evidence="1">
    <location>
        <begin position="50"/>
        <end position="142"/>
    </location>
</feature>
<feature type="compositionally biased region" description="Basic and acidic residues" evidence="1">
    <location>
        <begin position="95"/>
        <end position="107"/>
    </location>
</feature>
<comment type="caution">
    <text evidence="2">The sequence shown here is derived from an EMBL/GenBank/DDBJ whole genome shotgun (WGS) entry which is preliminary data.</text>
</comment>
<gene>
    <name evidence="2" type="ORF">NHX12_028569</name>
</gene>
<evidence type="ECO:0000313" key="2">
    <source>
        <dbReference type="EMBL" id="KAJ3603828.1"/>
    </source>
</evidence>
<feature type="region of interest" description="Disordered" evidence="1">
    <location>
        <begin position="1"/>
        <end position="28"/>
    </location>
</feature>
<dbReference type="Proteomes" id="UP001148018">
    <property type="component" value="Unassembled WGS sequence"/>
</dbReference>
<name>A0A9Q0EDZ4_9TELE</name>
<evidence type="ECO:0000256" key="1">
    <source>
        <dbReference type="SAM" id="MobiDB-lite"/>
    </source>
</evidence>
<organism evidence="2 3">
    <name type="scientific">Muraenolepis orangiensis</name>
    <name type="common">Patagonian moray cod</name>
    <dbReference type="NCBI Taxonomy" id="630683"/>
    <lineage>
        <taxon>Eukaryota</taxon>
        <taxon>Metazoa</taxon>
        <taxon>Chordata</taxon>
        <taxon>Craniata</taxon>
        <taxon>Vertebrata</taxon>
        <taxon>Euteleostomi</taxon>
        <taxon>Actinopterygii</taxon>
        <taxon>Neopterygii</taxon>
        <taxon>Teleostei</taxon>
        <taxon>Neoteleostei</taxon>
        <taxon>Acanthomorphata</taxon>
        <taxon>Zeiogadaria</taxon>
        <taxon>Gadariae</taxon>
        <taxon>Gadiformes</taxon>
        <taxon>Muraenolepidoidei</taxon>
        <taxon>Muraenolepididae</taxon>
        <taxon>Muraenolepis</taxon>
    </lineage>
</organism>
<sequence length="142" mass="15157">MKAVISRRNEPEEEKEEEGASVLGQRRSSEAVEIEFPIAHGAALAEARLRRGTEADECATRPPFKVQHVNDTSPPSPVPKAISTASCVTPPPRTSPDHPRSPPDPGRRGGGPNTYTRPSSGRRPDGQGSAWPAEGHSSPPPE</sequence>
<keyword evidence="3" id="KW-1185">Reference proteome</keyword>
<reference evidence="2" key="1">
    <citation type="submission" date="2022-07" db="EMBL/GenBank/DDBJ databases">
        <title>Chromosome-level genome of Muraenolepis orangiensis.</title>
        <authorList>
            <person name="Kim J."/>
        </authorList>
    </citation>
    <scope>NUCLEOTIDE SEQUENCE</scope>
    <source>
        <strain evidence="2">KU_S4_2022</strain>
        <tissue evidence="2">Muscle</tissue>
    </source>
</reference>
<dbReference type="EMBL" id="JANIIK010000044">
    <property type="protein sequence ID" value="KAJ3603828.1"/>
    <property type="molecule type" value="Genomic_DNA"/>
</dbReference>
<dbReference type="AlphaFoldDB" id="A0A9Q0EDZ4"/>
<evidence type="ECO:0000313" key="3">
    <source>
        <dbReference type="Proteomes" id="UP001148018"/>
    </source>
</evidence>
<protein>
    <submittedName>
        <fullName evidence="2">Uncharacterized protein</fullName>
    </submittedName>
</protein>